<dbReference type="OrthoDB" id="10016252at2759"/>
<keyword evidence="4" id="KW-0560">Oxidoreductase</keyword>
<evidence type="ECO:0000256" key="2">
    <source>
        <dbReference type="ARBA" id="ARBA00022630"/>
    </source>
</evidence>
<evidence type="ECO:0000256" key="3">
    <source>
        <dbReference type="ARBA" id="ARBA00022827"/>
    </source>
</evidence>
<evidence type="ECO:0000256" key="4">
    <source>
        <dbReference type="ARBA" id="ARBA00023002"/>
    </source>
</evidence>
<accession>W9X8D7</accession>
<dbReference type="Proteomes" id="UP000019471">
    <property type="component" value="Unassembled WGS sequence"/>
</dbReference>
<dbReference type="RefSeq" id="XP_007749141.1">
    <property type="nucleotide sequence ID" value="XM_007750951.1"/>
</dbReference>
<dbReference type="InterPro" id="IPR002938">
    <property type="entry name" value="FAD-bd"/>
</dbReference>
<dbReference type="EMBL" id="AMGX01000019">
    <property type="protein sequence ID" value="EXJ66704.1"/>
    <property type="molecule type" value="Genomic_DNA"/>
</dbReference>
<dbReference type="GeneID" id="19195068"/>
<dbReference type="GO" id="GO:0071949">
    <property type="term" value="F:FAD binding"/>
    <property type="evidence" value="ECO:0007669"/>
    <property type="project" value="InterPro"/>
</dbReference>
<dbReference type="AlphaFoldDB" id="W9X8D7"/>
<reference evidence="6 7" key="1">
    <citation type="submission" date="2013-03" db="EMBL/GenBank/DDBJ databases">
        <title>The Genome Sequence of Cladophialophora psammophila CBS 110553.</title>
        <authorList>
            <consortium name="The Broad Institute Genomics Platform"/>
            <person name="Cuomo C."/>
            <person name="de Hoog S."/>
            <person name="Gorbushina A."/>
            <person name="Walker B."/>
            <person name="Young S.K."/>
            <person name="Zeng Q."/>
            <person name="Gargeya S."/>
            <person name="Fitzgerald M."/>
            <person name="Haas B."/>
            <person name="Abouelleil A."/>
            <person name="Allen A.W."/>
            <person name="Alvarado L."/>
            <person name="Arachchi H.M."/>
            <person name="Berlin A.M."/>
            <person name="Chapman S.B."/>
            <person name="Gainer-Dewar J."/>
            <person name="Goldberg J."/>
            <person name="Griggs A."/>
            <person name="Gujja S."/>
            <person name="Hansen M."/>
            <person name="Howarth C."/>
            <person name="Imamovic A."/>
            <person name="Ireland A."/>
            <person name="Larimer J."/>
            <person name="McCowan C."/>
            <person name="Murphy C."/>
            <person name="Pearson M."/>
            <person name="Poon T.W."/>
            <person name="Priest M."/>
            <person name="Roberts A."/>
            <person name="Saif S."/>
            <person name="Shea T."/>
            <person name="Sisk P."/>
            <person name="Sykes S."/>
            <person name="Wortman J."/>
            <person name="Nusbaum C."/>
            <person name="Birren B."/>
        </authorList>
    </citation>
    <scope>NUCLEOTIDE SEQUENCE [LARGE SCALE GENOMIC DNA]</scope>
    <source>
        <strain evidence="6 7">CBS 110553</strain>
    </source>
</reference>
<keyword evidence="2" id="KW-0285">Flavoprotein</keyword>
<feature type="domain" description="FAD-binding" evidence="5">
    <location>
        <begin position="15"/>
        <end position="294"/>
    </location>
</feature>
<evidence type="ECO:0000313" key="7">
    <source>
        <dbReference type="Proteomes" id="UP000019471"/>
    </source>
</evidence>
<dbReference type="GO" id="GO:0016709">
    <property type="term" value="F:oxidoreductase activity, acting on paired donors, with incorporation or reduction of molecular oxygen, NAD(P)H as one donor, and incorporation of one atom of oxygen"/>
    <property type="evidence" value="ECO:0007669"/>
    <property type="project" value="UniProtKB-ARBA"/>
</dbReference>
<proteinExistence type="predicted"/>
<dbReference type="eggNOG" id="KOG3855">
    <property type="taxonomic scope" value="Eukaryota"/>
</dbReference>
<keyword evidence="3" id="KW-0274">FAD</keyword>
<dbReference type="STRING" id="1182543.W9X8D7"/>
<dbReference type="InterPro" id="IPR050641">
    <property type="entry name" value="RIFMO-like"/>
</dbReference>
<comment type="caution">
    <text evidence="6">The sequence shown here is derived from an EMBL/GenBank/DDBJ whole genome shotgun (WGS) entry which is preliminary data.</text>
</comment>
<organism evidence="6 7">
    <name type="scientific">Cladophialophora psammophila CBS 110553</name>
    <dbReference type="NCBI Taxonomy" id="1182543"/>
    <lineage>
        <taxon>Eukaryota</taxon>
        <taxon>Fungi</taxon>
        <taxon>Dikarya</taxon>
        <taxon>Ascomycota</taxon>
        <taxon>Pezizomycotina</taxon>
        <taxon>Eurotiomycetes</taxon>
        <taxon>Chaetothyriomycetidae</taxon>
        <taxon>Chaetothyriales</taxon>
        <taxon>Herpotrichiellaceae</taxon>
        <taxon>Cladophialophora</taxon>
    </lineage>
</organism>
<comment type="cofactor">
    <cofactor evidence="1">
        <name>FAD</name>
        <dbReference type="ChEBI" id="CHEBI:57692"/>
    </cofactor>
</comment>
<keyword evidence="7" id="KW-1185">Reference proteome</keyword>
<evidence type="ECO:0000259" key="5">
    <source>
        <dbReference type="Pfam" id="PF01494"/>
    </source>
</evidence>
<dbReference type="SUPFAM" id="SSF51905">
    <property type="entry name" value="FAD/NAD(P)-binding domain"/>
    <property type="match status" value="1"/>
</dbReference>
<sequence>MRWYWNEEIYVDQPPRATSYQPCVLAEMQETGVLEDVKEKSTINNVLSYWIGKGPEKKRVAYVEKREGGEMFPSGINCGQPILAATILEHLLTRYPDYTQVRFNQNVETISQSASTLTVTCRNPQTEEVTTYTSEWLVGAEGASSTVRKLLGIEFEGFSWPKEDFCASNLSISFQEAVVTGLWRCAFGVRAGMTNEEIRAELDDHYKHILPGWGEEEYELVQLNRYKPHQRCAASYGKGRCFLAGDAAHSNNPIGGLGLTTGLLDAGPLGRALGAVVNGRAPEEILDTWAESRRSKWLSYTNEFSIENKRMVQRGGYSEDPAGI</sequence>
<name>W9X8D7_9EURO</name>
<gene>
    <name evidence="6" type="ORF">A1O5_10375</name>
</gene>
<dbReference type="HOGENOM" id="CLU_009665_2_1_1"/>
<dbReference type="PANTHER" id="PTHR43004:SF19">
    <property type="entry name" value="BINDING MONOOXYGENASE, PUTATIVE (JCVI)-RELATED"/>
    <property type="match status" value="1"/>
</dbReference>
<evidence type="ECO:0000256" key="1">
    <source>
        <dbReference type="ARBA" id="ARBA00001974"/>
    </source>
</evidence>
<dbReference type="Gene3D" id="3.30.70.2450">
    <property type="match status" value="1"/>
</dbReference>
<dbReference type="InterPro" id="IPR036188">
    <property type="entry name" value="FAD/NAD-bd_sf"/>
</dbReference>
<protein>
    <recommendedName>
        <fullName evidence="5">FAD-binding domain-containing protein</fullName>
    </recommendedName>
</protein>
<dbReference type="Gene3D" id="3.50.50.60">
    <property type="entry name" value="FAD/NAD(P)-binding domain"/>
    <property type="match status" value="1"/>
</dbReference>
<evidence type="ECO:0000313" key="6">
    <source>
        <dbReference type="EMBL" id="EXJ66704.1"/>
    </source>
</evidence>
<dbReference type="PANTHER" id="PTHR43004">
    <property type="entry name" value="TRK SYSTEM POTASSIUM UPTAKE PROTEIN"/>
    <property type="match status" value="1"/>
</dbReference>
<dbReference type="Pfam" id="PF01494">
    <property type="entry name" value="FAD_binding_3"/>
    <property type="match status" value="1"/>
</dbReference>